<accession>A0AAE3KSZ8</accession>
<dbReference type="PANTHER" id="PTHR43584">
    <property type="entry name" value="NUCLEOTIDYL TRANSFERASE"/>
    <property type="match status" value="1"/>
</dbReference>
<dbReference type="EMBL" id="RJUF01000003">
    <property type="protein sequence ID" value="MCP9761751.1"/>
    <property type="molecule type" value="Genomic_DNA"/>
</dbReference>
<name>A0AAE3KSZ8_9BACT</name>
<dbReference type="InterPro" id="IPR029044">
    <property type="entry name" value="Nucleotide-diphossugar_trans"/>
</dbReference>
<keyword evidence="5" id="KW-1185">Reference proteome</keyword>
<dbReference type="SUPFAM" id="SSF53448">
    <property type="entry name" value="Nucleotide-diphospho-sugar transferases"/>
    <property type="match status" value="1"/>
</dbReference>
<dbReference type="PANTHER" id="PTHR43584:SF8">
    <property type="entry name" value="N-ACETYLMURAMATE ALPHA-1-PHOSPHATE URIDYLYLTRANSFERASE"/>
    <property type="match status" value="1"/>
</dbReference>
<evidence type="ECO:0000313" key="4">
    <source>
        <dbReference type="EMBL" id="MCP9761751.1"/>
    </source>
</evidence>
<dbReference type="Pfam" id="PF00483">
    <property type="entry name" value="NTP_transferase"/>
    <property type="match status" value="1"/>
</dbReference>
<evidence type="ECO:0000259" key="3">
    <source>
        <dbReference type="Pfam" id="PF00483"/>
    </source>
</evidence>
<dbReference type="Proteomes" id="UP001204144">
    <property type="component" value="Unassembled WGS sequence"/>
</dbReference>
<dbReference type="AlphaFoldDB" id="A0AAE3KSZ8"/>
<proteinExistence type="predicted"/>
<dbReference type="Gene3D" id="3.90.550.10">
    <property type="entry name" value="Spore Coat Polysaccharide Biosynthesis Protein SpsA, Chain A"/>
    <property type="match status" value="1"/>
</dbReference>
<feature type="domain" description="Nucleotidyl transferase" evidence="3">
    <location>
        <begin position="3"/>
        <end position="142"/>
    </location>
</feature>
<keyword evidence="2" id="KW-0548">Nucleotidyltransferase</keyword>
<dbReference type="InterPro" id="IPR005835">
    <property type="entry name" value="NTP_transferase_dom"/>
</dbReference>
<evidence type="ECO:0000313" key="5">
    <source>
        <dbReference type="Proteomes" id="UP001204144"/>
    </source>
</evidence>
<evidence type="ECO:0000256" key="1">
    <source>
        <dbReference type="ARBA" id="ARBA00022679"/>
    </source>
</evidence>
<evidence type="ECO:0000256" key="2">
    <source>
        <dbReference type="ARBA" id="ARBA00022695"/>
    </source>
</evidence>
<keyword evidence="1" id="KW-0808">Transferase</keyword>
<gene>
    <name evidence="4" type="ORF">EGI31_02205</name>
</gene>
<reference evidence="4 5" key="1">
    <citation type="submission" date="2018-11" db="EMBL/GenBank/DDBJ databases">
        <title>Novel bacteria species description.</title>
        <authorList>
            <person name="Han J.-H."/>
        </authorList>
    </citation>
    <scope>NUCLEOTIDE SEQUENCE [LARGE SCALE GENOMIC DNA]</scope>
    <source>
        <strain evidence="4 5">KCTC23259</strain>
    </source>
</reference>
<protein>
    <submittedName>
        <fullName evidence="4">Nucleotidyltransferase family protein</fullName>
    </submittedName>
</protein>
<organism evidence="4 5">
    <name type="scientific">Lacihabitans soyangensis</name>
    <dbReference type="NCBI Taxonomy" id="869394"/>
    <lineage>
        <taxon>Bacteria</taxon>
        <taxon>Pseudomonadati</taxon>
        <taxon>Bacteroidota</taxon>
        <taxon>Cytophagia</taxon>
        <taxon>Cytophagales</taxon>
        <taxon>Leadbetterellaceae</taxon>
        <taxon>Lacihabitans</taxon>
    </lineage>
</organism>
<dbReference type="InterPro" id="IPR050065">
    <property type="entry name" value="GlmU-like"/>
</dbReference>
<sequence>MAGFILAAGLGTRLKPWTDHHPKALAVVNGKSLLQRNVEYLQKFGITDIVVNVHHFADQIIEAIETNKGWGSKISISDETDMVLETGGGLLKAKSLLEGCETFVLMNCDILTDLDLNNLLIQHQENQALATLAVANRETSRYLLFNQKHEMVGWKNIKTEEIKLPAQQKQGSTEPSPMAFSGIHVISNSIFDKINLTGKFGMIDLYLDLCADNKIIGYDHSNDFVLDVGKPEAVVQAEGLFK</sequence>
<dbReference type="GO" id="GO:0016779">
    <property type="term" value="F:nucleotidyltransferase activity"/>
    <property type="evidence" value="ECO:0007669"/>
    <property type="project" value="UniProtKB-KW"/>
</dbReference>
<comment type="caution">
    <text evidence="4">The sequence shown here is derived from an EMBL/GenBank/DDBJ whole genome shotgun (WGS) entry which is preliminary data.</text>
</comment>